<name>A0AAD7NIL9_9AGAR</name>
<organism evidence="2 3">
    <name type="scientific">Mycena maculata</name>
    <dbReference type="NCBI Taxonomy" id="230809"/>
    <lineage>
        <taxon>Eukaryota</taxon>
        <taxon>Fungi</taxon>
        <taxon>Dikarya</taxon>
        <taxon>Basidiomycota</taxon>
        <taxon>Agaricomycotina</taxon>
        <taxon>Agaricomycetes</taxon>
        <taxon>Agaricomycetidae</taxon>
        <taxon>Agaricales</taxon>
        <taxon>Marasmiineae</taxon>
        <taxon>Mycenaceae</taxon>
        <taxon>Mycena</taxon>
    </lineage>
</organism>
<gene>
    <name evidence="2" type="ORF">DFH07DRAFT_956614</name>
</gene>
<proteinExistence type="predicted"/>
<evidence type="ECO:0000313" key="2">
    <source>
        <dbReference type="EMBL" id="KAJ7762714.1"/>
    </source>
</evidence>
<accession>A0AAD7NIL9</accession>
<feature type="signal peptide" evidence="1">
    <location>
        <begin position="1"/>
        <end position="16"/>
    </location>
</feature>
<keyword evidence="1" id="KW-0732">Signal</keyword>
<evidence type="ECO:0000313" key="3">
    <source>
        <dbReference type="Proteomes" id="UP001215280"/>
    </source>
</evidence>
<reference evidence="2" key="1">
    <citation type="submission" date="2023-03" db="EMBL/GenBank/DDBJ databases">
        <title>Massive genome expansion in bonnet fungi (Mycena s.s.) driven by repeated elements and novel gene families across ecological guilds.</title>
        <authorList>
            <consortium name="Lawrence Berkeley National Laboratory"/>
            <person name="Harder C.B."/>
            <person name="Miyauchi S."/>
            <person name="Viragh M."/>
            <person name="Kuo A."/>
            <person name="Thoen E."/>
            <person name="Andreopoulos B."/>
            <person name="Lu D."/>
            <person name="Skrede I."/>
            <person name="Drula E."/>
            <person name="Henrissat B."/>
            <person name="Morin E."/>
            <person name="Kohler A."/>
            <person name="Barry K."/>
            <person name="LaButti K."/>
            <person name="Morin E."/>
            <person name="Salamov A."/>
            <person name="Lipzen A."/>
            <person name="Mereny Z."/>
            <person name="Hegedus B."/>
            <person name="Baldrian P."/>
            <person name="Stursova M."/>
            <person name="Weitz H."/>
            <person name="Taylor A."/>
            <person name="Grigoriev I.V."/>
            <person name="Nagy L.G."/>
            <person name="Martin F."/>
            <person name="Kauserud H."/>
        </authorList>
    </citation>
    <scope>NUCLEOTIDE SEQUENCE</scope>
    <source>
        <strain evidence="2">CBHHK188m</strain>
    </source>
</reference>
<dbReference type="EMBL" id="JARJLG010000042">
    <property type="protein sequence ID" value="KAJ7762714.1"/>
    <property type="molecule type" value="Genomic_DNA"/>
</dbReference>
<keyword evidence="3" id="KW-1185">Reference proteome</keyword>
<dbReference type="Proteomes" id="UP001215280">
    <property type="component" value="Unassembled WGS sequence"/>
</dbReference>
<sequence length="232" mass="25970">MMKLLITTGFLPAAVASLARNPDSKERISHGELGIKANQENCSHRIDSVSLRLQLDEFSEVKYLRRGAVLPEIRKAQNQTRPADSSYWGSKPGDVVYDYSEYDKAMGDSNIWAVKAEERRAWSTETILFENNPDFSRAMVTPFIVAAPAVNYPPSVEVGLRAISGNTDMSGHGLTLDLIRRHAYSQLGYHYIAVVNFTDGRTVDLPAGHTNFQKMIVEITIIYHNVESARRP</sequence>
<evidence type="ECO:0000256" key="1">
    <source>
        <dbReference type="SAM" id="SignalP"/>
    </source>
</evidence>
<feature type="chain" id="PRO_5041967707" evidence="1">
    <location>
        <begin position="17"/>
        <end position="232"/>
    </location>
</feature>
<protein>
    <submittedName>
        <fullName evidence="2">Uncharacterized protein</fullName>
    </submittedName>
</protein>
<comment type="caution">
    <text evidence="2">The sequence shown here is derived from an EMBL/GenBank/DDBJ whole genome shotgun (WGS) entry which is preliminary data.</text>
</comment>
<dbReference type="AlphaFoldDB" id="A0AAD7NIL9"/>